<dbReference type="AlphaFoldDB" id="A0A086J0D2"/>
<keyword evidence="2" id="KW-0472">Membrane</keyword>
<dbReference type="GeneID" id="77676551"/>
<feature type="transmembrane region" description="Helical" evidence="2">
    <location>
        <begin position="70"/>
        <end position="88"/>
    </location>
</feature>
<feature type="region of interest" description="Disordered" evidence="1">
    <location>
        <begin position="234"/>
        <end position="307"/>
    </location>
</feature>
<keyword evidence="4" id="KW-1185">Reference proteome</keyword>
<organism evidence="3 4">
    <name type="scientific">Nematocida ausubeli (strain ATCC PRA-371 / ERTm2)</name>
    <name type="common">Nematode killer fungus</name>
    <dbReference type="NCBI Taxonomy" id="1913371"/>
    <lineage>
        <taxon>Eukaryota</taxon>
        <taxon>Fungi</taxon>
        <taxon>Fungi incertae sedis</taxon>
        <taxon>Microsporidia</taxon>
        <taxon>Nematocida</taxon>
    </lineage>
</organism>
<name>A0A086J0D2_NEMA1</name>
<keyword evidence="2" id="KW-0812">Transmembrane</keyword>
<evidence type="ECO:0000313" key="3">
    <source>
        <dbReference type="EMBL" id="KFG25600.1"/>
    </source>
</evidence>
<sequence length="307" mass="34332">MFVCSSSVSESIEKYRRIITDLDEIKLIPRAGITCCFLNGRGFKSVHEVGVSLLYIYILLTTQSVPLKNTAITIIISFLFTICMHLALQTRKSKVSTLLCSFFCILDLFTTIDIARSQYSSYVFGVGIFSLGILLVLYIDGRKRPGVKQCMMKDIAGLGYFLVQYYNGKLGTYYPYIISGILSVWTIIDLVRKEKTPLLPGVIEDDQSTDSEEIGRKKRPRRKASLRVFEKEEEVPIKKAASKPQSDKKTKAEPSNIKAKSEPSNIKVKSEPSNIKAKADVPAAKVDTAVSKKKRPVRAAAREARSK</sequence>
<feature type="transmembrane region" description="Helical" evidence="2">
    <location>
        <begin position="173"/>
        <end position="191"/>
    </location>
</feature>
<dbReference type="Proteomes" id="UP000054524">
    <property type="component" value="Unassembled WGS sequence"/>
</dbReference>
<dbReference type="EMBL" id="AKIJ01000004">
    <property type="protein sequence ID" value="KFG25600.1"/>
    <property type="molecule type" value="Genomic_DNA"/>
</dbReference>
<accession>A0A086J0D2</accession>
<feature type="transmembrane region" description="Helical" evidence="2">
    <location>
        <begin position="95"/>
        <end position="115"/>
    </location>
</feature>
<evidence type="ECO:0000313" key="4">
    <source>
        <dbReference type="Proteomes" id="UP000054524"/>
    </source>
</evidence>
<keyword evidence="2" id="KW-1133">Transmembrane helix</keyword>
<protein>
    <submittedName>
        <fullName evidence="3">Uncharacterized protein</fullName>
    </submittedName>
</protein>
<feature type="compositionally biased region" description="Low complexity" evidence="1">
    <location>
        <begin position="280"/>
        <end position="289"/>
    </location>
</feature>
<feature type="transmembrane region" description="Helical" evidence="2">
    <location>
        <begin position="121"/>
        <end position="139"/>
    </location>
</feature>
<dbReference type="RefSeq" id="XP_052904155.1">
    <property type="nucleotide sequence ID" value="XM_053049205.1"/>
</dbReference>
<comment type="caution">
    <text evidence="3">The sequence shown here is derived from an EMBL/GenBank/DDBJ whole genome shotgun (WGS) entry which is preliminary data.</text>
</comment>
<evidence type="ECO:0000256" key="2">
    <source>
        <dbReference type="SAM" id="Phobius"/>
    </source>
</evidence>
<proteinExistence type="predicted"/>
<reference evidence="3 4" key="1">
    <citation type="journal article" date="2014" name="Genome Announc.">
        <title>Genome Sequence of the Microsporidian Species Nematocida sp1 Strain ERTm6 (ATCC PRA-372).</title>
        <authorList>
            <person name="Bakowski M.A."/>
            <person name="Priest M."/>
            <person name="Young S."/>
            <person name="Cuomo C.A."/>
            <person name="Troemel E.R."/>
        </authorList>
    </citation>
    <scope>NUCLEOTIDE SEQUENCE [LARGE SCALE GENOMIC DNA]</scope>
    <source>
        <strain evidence="3 4">ERTm6</strain>
    </source>
</reference>
<gene>
    <name evidence="3" type="ORF">NESG_01578</name>
</gene>
<dbReference type="HOGENOM" id="CLU_906403_0_0_1"/>
<evidence type="ECO:0000256" key="1">
    <source>
        <dbReference type="SAM" id="MobiDB-lite"/>
    </source>
</evidence>